<evidence type="ECO:0000256" key="3">
    <source>
        <dbReference type="ARBA" id="ARBA00022448"/>
    </source>
</evidence>
<dbReference type="InterPro" id="IPR027246">
    <property type="entry name" value="Porin_Euk/Tom40"/>
</dbReference>
<evidence type="ECO:0000256" key="7">
    <source>
        <dbReference type="ARBA" id="ARBA00023114"/>
    </source>
</evidence>
<keyword evidence="5" id="KW-0812">Transmembrane</keyword>
<comment type="subcellular location">
    <subcellularLocation>
        <location evidence="1">Membrane</location>
    </subcellularLocation>
</comment>
<keyword evidence="8" id="KW-0472">Membrane</keyword>
<dbReference type="CDD" id="cd07306">
    <property type="entry name" value="Porin3_VDAC"/>
    <property type="match status" value="1"/>
</dbReference>
<organism evidence="11 12">
    <name type="scientific">Handroanthus impetiginosus</name>
    <dbReference type="NCBI Taxonomy" id="429701"/>
    <lineage>
        <taxon>Eukaryota</taxon>
        <taxon>Viridiplantae</taxon>
        <taxon>Streptophyta</taxon>
        <taxon>Embryophyta</taxon>
        <taxon>Tracheophyta</taxon>
        <taxon>Spermatophyta</taxon>
        <taxon>Magnoliopsida</taxon>
        <taxon>eudicotyledons</taxon>
        <taxon>Gunneridae</taxon>
        <taxon>Pentapetalae</taxon>
        <taxon>asterids</taxon>
        <taxon>lamiids</taxon>
        <taxon>Lamiales</taxon>
        <taxon>Bignoniaceae</taxon>
        <taxon>Crescentiina</taxon>
        <taxon>Tabebuia alliance</taxon>
        <taxon>Handroanthus</taxon>
    </lineage>
</organism>
<proteinExistence type="inferred from homology"/>
<comment type="similarity">
    <text evidence="2">Belongs to the eukaryotic mitochondrial porin (TC 1.B.8.1) family.</text>
</comment>
<evidence type="ECO:0000256" key="10">
    <source>
        <dbReference type="ARBA" id="ARBA00082427"/>
    </source>
</evidence>
<comment type="caution">
    <text evidence="11">The sequence shown here is derived from an EMBL/GenBank/DDBJ whole genome shotgun (WGS) entry which is preliminary data.</text>
</comment>
<dbReference type="GO" id="GO:0015288">
    <property type="term" value="F:porin activity"/>
    <property type="evidence" value="ECO:0007669"/>
    <property type="project" value="UniProtKB-KW"/>
</dbReference>
<evidence type="ECO:0000256" key="1">
    <source>
        <dbReference type="ARBA" id="ARBA00004370"/>
    </source>
</evidence>
<evidence type="ECO:0000313" key="11">
    <source>
        <dbReference type="EMBL" id="PIN03131.1"/>
    </source>
</evidence>
<dbReference type="GO" id="GO:0005741">
    <property type="term" value="C:mitochondrial outer membrane"/>
    <property type="evidence" value="ECO:0007669"/>
    <property type="project" value="InterPro"/>
</dbReference>
<dbReference type="InterPro" id="IPR023614">
    <property type="entry name" value="Porin_dom_sf"/>
</dbReference>
<dbReference type="PANTHER" id="PTHR11743:SF61">
    <property type="entry name" value="MITOCHONDRIAL OUTER MEMBRANE PROTEIN PORIN 2-LIKE"/>
    <property type="match status" value="1"/>
</dbReference>
<name>A0A2G9GCX2_9LAMI</name>
<evidence type="ECO:0000256" key="5">
    <source>
        <dbReference type="ARBA" id="ARBA00022692"/>
    </source>
</evidence>
<keyword evidence="4" id="KW-1134">Transmembrane beta strand</keyword>
<evidence type="ECO:0000256" key="6">
    <source>
        <dbReference type="ARBA" id="ARBA00023065"/>
    </source>
</evidence>
<evidence type="ECO:0000313" key="12">
    <source>
        <dbReference type="Proteomes" id="UP000231279"/>
    </source>
</evidence>
<keyword evidence="6" id="KW-0406">Ion transport</keyword>
<dbReference type="OrthoDB" id="7827681at2759"/>
<dbReference type="AlphaFoldDB" id="A0A2G9GCX2"/>
<reference evidence="12" key="1">
    <citation type="journal article" date="2018" name="Gigascience">
        <title>Genome assembly of the Pink Ipe (Handroanthus impetiginosus, Bignoniaceae), a highly valued, ecologically keystone Neotropical timber forest tree.</title>
        <authorList>
            <person name="Silva-Junior O.B."/>
            <person name="Grattapaglia D."/>
            <person name="Novaes E."/>
            <person name="Collevatti R.G."/>
        </authorList>
    </citation>
    <scope>NUCLEOTIDE SEQUENCE [LARGE SCALE GENOMIC DNA]</scope>
    <source>
        <strain evidence="12">cv. UFG-1</strain>
    </source>
</reference>
<comment type="function">
    <text evidence="9">Forms a channel through the cell membrane that allows diffusion of small hydrophilic molecules. The channel adopts an open conformation at low or zero membrane potential and a closed conformation at potentials above 30-40 mV. The open state has a weak anion selectivity whereas the closed state is cation-selective.</text>
</comment>
<dbReference type="STRING" id="429701.A0A2G9GCX2"/>
<evidence type="ECO:0000256" key="2">
    <source>
        <dbReference type="ARBA" id="ARBA00009624"/>
    </source>
</evidence>
<keyword evidence="12" id="KW-1185">Reference proteome</keyword>
<dbReference type="GO" id="GO:0008308">
    <property type="term" value="F:voltage-gated monoatomic anion channel activity"/>
    <property type="evidence" value="ECO:0007669"/>
    <property type="project" value="InterPro"/>
</dbReference>
<accession>A0A2G9GCX2</accession>
<keyword evidence="3" id="KW-0813">Transport</keyword>
<dbReference type="FunFam" id="2.40.160.10:FF:000003">
    <property type="entry name" value="Outer mitochondrial membrane protein porin"/>
    <property type="match status" value="1"/>
</dbReference>
<evidence type="ECO:0000256" key="8">
    <source>
        <dbReference type="ARBA" id="ARBA00023136"/>
    </source>
</evidence>
<evidence type="ECO:0000256" key="9">
    <source>
        <dbReference type="ARBA" id="ARBA00054641"/>
    </source>
</evidence>
<dbReference type="GO" id="GO:0046930">
    <property type="term" value="C:pore complex"/>
    <property type="evidence" value="ECO:0007669"/>
    <property type="project" value="UniProtKB-KW"/>
</dbReference>
<dbReference type="InterPro" id="IPR001925">
    <property type="entry name" value="Porin_Euk"/>
</dbReference>
<keyword evidence="7" id="KW-0626">Porin</keyword>
<sequence>MSCSTGPGLFSDFGRKAREILTKDYSDDQKLVISSQSETGLALGSTLVKKGGLSSGDVAAQYKLKNAVVDIKFDTESNISTTITVADILPYSKTIASWKLPDYNSGKVEVQYFHEHASLTTAVGLNKSPAFDVSATIGTPSVAFGTEASYLVTSGSFAKYKAGFSLKTPNVCASAILFDKGDAVRVSYLHHLDQPKRGTAVGEIARKFSTNENTLTVGCSYAIDPHTTMKAKLNNHGHLGVLVQHELKPKSILTVSGSFDTLAMEKTPRFGLALSLKP</sequence>
<dbReference type="EMBL" id="NKXS01005631">
    <property type="protein sequence ID" value="PIN03131.1"/>
    <property type="molecule type" value="Genomic_DNA"/>
</dbReference>
<dbReference type="Pfam" id="PF01459">
    <property type="entry name" value="Porin_3"/>
    <property type="match status" value="1"/>
</dbReference>
<gene>
    <name evidence="11" type="ORF">CDL12_24349</name>
</gene>
<dbReference type="PROSITE" id="PS00558">
    <property type="entry name" value="EUKARYOTIC_PORIN"/>
    <property type="match status" value="1"/>
</dbReference>
<evidence type="ECO:0000256" key="4">
    <source>
        <dbReference type="ARBA" id="ARBA00022452"/>
    </source>
</evidence>
<protein>
    <recommendedName>
        <fullName evidence="10">Voltage-dependent anion-selective channel protein</fullName>
    </recommendedName>
</protein>
<dbReference type="Proteomes" id="UP000231279">
    <property type="component" value="Unassembled WGS sequence"/>
</dbReference>
<dbReference type="PANTHER" id="PTHR11743">
    <property type="entry name" value="VOLTAGE-DEPENDENT ANION-SELECTIVE CHANNEL"/>
    <property type="match status" value="1"/>
</dbReference>
<dbReference type="Gene3D" id="2.40.160.10">
    <property type="entry name" value="Porin"/>
    <property type="match status" value="1"/>
</dbReference>